<feature type="transmembrane region" description="Helical" evidence="1">
    <location>
        <begin position="39"/>
        <end position="63"/>
    </location>
</feature>
<name>A0ABS8YGA7_9BACL</name>
<keyword evidence="1" id="KW-0472">Membrane</keyword>
<organism evidence="2 3">
    <name type="scientific">Paenibacillus profundus</name>
    <dbReference type="NCBI Taxonomy" id="1173085"/>
    <lineage>
        <taxon>Bacteria</taxon>
        <taxon>Bacillati</taxon>
        <taxon>Bacillota</taxon>
        <taxon>Bacilli</taxon>
        <taxon>Bacillales</taxon>
        <taxon>Paenibacillaceae</taxon>
        <taxon>Paenibacillus</taxon>
    </lineage>
</organism>
<keyword evidence="1" id="KW-1133">Transmembrane helix</keyword>
<evidence type="ECO:0000313" key="2">
    <source>
        <dbReference type="EMBL" id="MCE5169585.1"/>
    </source>
</evidence>
<dbReference type="RefSeq" id="WP_233696516.1">
    <property type="nucleotide sequence ID" value="NZ_JAJNBZ010000005.1"/>
</dbReference>
<reference evidence="2 3" key="1">
    <citation type="submission" date="2021-11" db="EMBL/GenBank/DDBJ databases">
        <title>Draft genome sequence of Paenibacillus profundus YoMME, a new Gram-positive bacteria with exoelectrogenic properties.</title>
        <authorList>
            <person name="Hubenova Y."/>
            <person name="Hubenova E."/>
            <person name="Manasiev Y."/>
            <person name="Peykov S."/>
            <person name="Mitov M."/>
        </authorList>
    </citation>
    <scope>NUCLEOTIDE SEQUENCE [LARGE SCALE GENOMIC DNA]</scope>
    <source>
        <strain evidence="2 3">YoMME</strain>
    </source>
</reference>
<keyword evidence="1" id="KW-0812">Transmembrane</keyword>
<keyword evidence="3" id="KW-1185">Reference proteome</keyword>
<gene>
    <name evidence="2" type="ORF">LQV63_09700</name>
</gene>
<evidence type="ECO:0000313" key="3">
    <source>
        <dbReference type="Proteomes" id="UP001199916"/>
    </source>
</evidence>
<accession>A0ABS8YGA7</accession>
<evidence type="ECO:0000256" key="1">
    <source>
        <dbReference type="SAM" id="Phobius"/>
    </source>
</evidence>
<comment type="caution">
    <text evidence="2">The sequence shown here is derived from an EMBL/GenBank/DDBJ whole genome shotgun (WGS) entry which is preliminary data.</text>
</comment>
<dbReference type="Proteomes" id="UP001199916">
    <property type="component" value="Unassembled WGS sequence"/>
</dbReference>
<proteinExistence type="predicted"/>
<protein>
    <submittedName>
        <fullName evidence="2">Uncharacterized protein</fullName>
    </submittedName>
</protein>
<sequence length="82" mass="9929">MMRTVWPHRSKHVPQEMKEHEFEDEKYRLLLYWDNCARWVTRICISFVILVVAAQCLLLIGGFRHYLCPVERLEGILYKYVS</sequence>
<dbReference type="EMBL" id="JAJNBZ010000005">
    <property type="protein sequence ID" value="MCE5169585.1"/>
    <property type="molecule type" value="Genomic_DNA"/>
</dbReference>